<dbReference type="InterPro" id="IPR000740">
    <property type="entry name" value="GrpE"/>
</dbReference>
<proteinExistence type="inferred from homology"/>
<keyword evidence="2 3" id="KW-0143">Chaperone</keyword>
<dbReference type="PANTHER" id="PTHR21237:SF23">
    <property type="entry name" value="GRPE PROTEIN HOMOLOG, MITOCHONDRIAL"/>
    <property type="match status" value="1"/>
</dbReference>
<feature type="compositionally biased region" description="Basic and acidic residues" evidence="6">
    <location>
        <begin position="59"/>
        <end position="70"/>
    </location>
</feature>
<dbReference type="Gene3D" id="2.30.22.10">
    <property type="entry name" value="Head domain of nucleotide exchange factor GrpE"/>
    <property type="match status" value="1"/>
</dbReference>
<dbReference type="Gene3D" id="3.90.20.20">
    <property type="match status" value="1"/>
</dbReference>
<evidence type="ECO:0000256" key="2">
    <source>
        <dbReference type="ARBA" id="ARBA00023186"/>
    </source>
</evidence>
<accession>A0ABN0ZC37</accession>
<dbReference type="InterPro" id="IPR009012">
    <property type="entry name" value="GrpE_head"/>
</dbReference>
<gene>
    <name evidence="3 7" type="primary">grpE</name>
    <name evidence="7" type="ORF">GCM10008983_20190</name>
</gene>
<protein>
    <recommendedName>
        <fullName evidence="3 4">Protein GrpE</fullName>
    </recommendedName>
    <alternativeName>
        <fullName evidence="3">HSP-70 cofactor</fullName>
    </alternativeName>
</protein>
<comment type="caution">
    <text evidence="7">The sequence shown here is derived from an EMBL/GenBank/DDBJ whole genome shotgun (WGS) entry which is preliminary data.</text>
</comment>
<dbReference type="SUPFAM" id="SSF58014">
    <property type="entry name" value="Coiled-coil domain of nucleotide exchange factor GrpE"/>
    <property type="match status" value="1"/>
</dbReference>
<dbReference type="HAMAP" id="MF_01151">
    <property type="entry name" value="GrpE"/>
    <property type="match status" value="1"/>
</dbReference>
<organism evidence="7 8">
    <name type="scientific">Lentibacillus halophilus</name>
    <dbReference type="NCBI Taxonomy" id="295065"/>
    <lineage>
        <taxon>Bacteria</taxon>
        <taxon>Bacillati</taxon>
        <taxon>Bacillota</taxon>
        <taxon>Bacilli</taxon>
        <taxon>Bacillales</taxon>
        <taxon>Bacillaceae</taxon>
        <taxon>Lentibacillus</taxon>
    </lineage>
</organism>
<comment type="similarity">
    <text evidence="1 3 5">Belongs to the GrpE family.</text>
</comment>
<reference evidence="7 8" key="1">
    <citation type="journal article" date="2019" name="Int. J. Syst. Evol. Microbiol.">
        <title>The Global Catalogue of Microorganisms (GCM) 10K type strain sequencing project: providing services to taxonomists for standard genome sequencing and annotation.</title>
        <authorList>
            <consortium name="The Broad Institute Genomics Platform"/>
            <consortium name="The Broad Institute Genome Sequencing Center for Infectious Disease"/>
            <person name="Wu L."/>
            <person name="Ma J."/>
        </authorList>
    </citation>
    <scope>NUCLEOTIDE SEQUENCE [LARGE SCALE GENOMIC DNA]</scope>
    <source>
        <strain evidence="7 8">JCM 12149</strain>
    </source>
</reference>
<dbReference type="PRINTS" id="PR00773">
    <property type="entry name" value="GRPEPROTEIN"/>
</dbReference>
<dbReference type="Pfam" id="PF01025">
    <property type="entry name" value="GrpE"/>
    <property type="match status" value="1"/>
</dbReference>
<comment type="subunit">
    <text evidence="3">Homodimer.</text>
</comment>
<feature type="region of interest" description="Disordered" evidence="6">
    <location>
        <begin position="1"/>
        <end position="74"/>
    </location>
</feature>
<keyword evidence="3" id="KW-0963">Cytoplasm</keyword>
<dbReference type="SUPFAM" id="SSF51064">
    <property type="entry name" value="Head domain of nucleotide exchange factor GrpE"/>
    <property type="match status" value="1"/>
</dbReference>
<dbReference type="PROSITE" id="PS01071">
    <property type="entry name" value="GRPE"/>
    <property type="match status" value="1"/>
</dbReference>
<evidence type="ECO:0000256" key="1">
    <source>
        <dbReference type="ARBA" id="ARBA00009054"/>
    </source>
</evidence>
<keyword evidence="3 4" id="KW-0346">Stress response</keyword>
<evidence type="ECO:0000313" key="8">
    <source>
        <dbReference type="Proteomes" id="UP001501459"/>
    </source>
</evidence>
<evidence type="ECO:0000256" key="4">
    <source>
        <dbReference type="RuleBase" id="RU000639"/>
    </source>
</evidence>
<evidence type="ECO:0000256" key="3">
    <source>
        <dbReference type="HAMAP-Rule" id="MF_01151"/>
    </source>
</evidence>
<comment type="function">
    <text evidence="3 4">Participates actively in the response to hyperosmotic and heat shock by preventing the aggregation of stress-denatured proteins, in association with DnaK and GrpE. It is the nucleotide exchange factor for DnaK and may function as a thermosensor. Unfolded proteins bind initially to DnaJ; upon interaction with the DnaJ-bound protein, DnaK hydrolyzes its bound ATP, resulting in the formation of a stable complex. GrpE releases ADP from DnaK; ATP binding to DnaK triggers the release of the substrate protein, thus completing the reaction cycle. Several rounds of ATP-dependent interactions between DnaJ, DnaK and GrpE are required for fully efficient folding.</text>
</comment>
<keyword evidence="8" id="KW-1185">Reference proteome</keyword>
<dbReference type="InterPro" id="IPR013805">
    <property type="entry name" value="GrpE_CC"/>
</dbReference>
<feature type="compositionally biased region" description="Acidic residues" evidence="6">
    <location>
        <begin position="32"/>
        <end position="44"/>
    </location>
</feature>
<dbReference type="EMBL" id="BAAADM010000054">
    <property type="protein sequence ID" value="GAA0443012.1"/>
    <property type="molecule type" value="Genomic_DNA"/>
</dbReference>
<name>A0ABN0ZC37_9BACI</name>
<dbReference type="CDD" id="cd00446">
    <property type="entry name" value="GrpE"/>
    <property type="match status" value="1"/>
</dbReference>
<evidence type="ECO:0000256" key="5">
    <source>
        <dbReference type="RuleBase" id="RU004478"/>
    </source>
</evidence>
<dbReference type="NCBIfam" id="NF010738">
    <property type="entry name" value="PRK14140.1"/>
    <property type="match status" value="1"/>
</dbReference>
<evidence type="ECO:0000256" key="6">
    <source>
        <dbReference type="SAM" id="MobiDB-lite"/>
    </source>
</evidence>
<dbReference type="RefSeq" id="WP_343752753.1">
    <property type="nucleotide sequence ID" value="NZ_BAAADM010000054.1"/>
</dbReference>
<dbReference type="Proteomes" id="UP001501459">
    <property type="component" value="Unassembled WGS sequence"/>
</dbReference>
<evidence type="ECO:0000313" key="7">
    <source>
        <dbReference type="EMBL" id="GAA0443012.1"/>
    </source>
</evidence>
<sequence>MADQKEEHNVDEEQNQQQKDADVHEETITEVMDADDQVETEEGDTETKAENSSSLQAQLDKEKQEKEEMHQQVLRVQAEFDNFKKRTQKEKEANQKYKAEEMVQDLLPVMDNFERALQVDVNEETKSFADGITMVYRQLKEALAKHGVEEMETVGKSFDPNIHHAVMQVEDDEAESETVVEEMQKGYYLKDRVIRPAMVKVNK</sequence>
<dbReference type="PANTHER" id="PTHR21237">
    <property type="entry name" value="GRPE PROTEIN"/>
    <property type="match status" value="1"/>
</dbReference>
<comment type="subcellular location">
    <subcellularLocation>
        <location evidence="3">Cytoplasm</location>
    </subcellularLocation>
</comment>